<reference evidence="1" key="1">
    <citation type="journal article" date="2021" name="Proc. Natl. Acad. Sci. U.S.A.">
        <title>A Catalog of Tens of Thousands of Viruses from Human Metagenomes Reveals Hidden Associations with Chronic Diseases.</title>
        <authorList>
            <person name="Tisza M.J."/>
            <person name="Buck C.B."/>
        </authorList>
    </citation>
    <scope>NUCLEOTIDE SEQUENCE</scope>
    <source>
        <strain evidence="1">CtLnD25</strain>
    </source>
</reference>
<proteinExistence type="predicted"/>
<dbReference type="EMBL" id="BK032663">
    <property type="protein sequence ID" value="DAF53750.1"/>
    <property type="molecule type" value="Genomic_DNA"/>
</dbReference>
<sequence length="36" mass="4186">MHFRKLGHAKDTKYQVCSTLYISYFVAAFSQLNGLF</sequence>
<evidence type="ECO:0000313" key="1">
    <source>
        <dbReference type="EMBL" id="DAF53750.1"/>
    </source>
</evidence>
<organism evidence="1">
    <name type="scientific">Siphoviridae sp. ctLnD25</name>
    <dbReference type="NCBI Taxonomy" id="2827850"/>
    <lineage>
        <taxon>Viruses</taxon>
        <taxon>Duplodnaviria</taxon>
        <taxon>Heunggongvirae</taxon>
        <taxon>Uroviricota</taxon>
        <taxon>Caudoviricetes</taxon>
    </lineage>
</organism>
<accession>A0A8S5SS22</accession>
<protein>
    <submittedName>
        <fullName evidence="1">Uncharacterized protein</fullName>
    </submittedName>
</protein>
<name>A0A8S5SS22_9CAUD</name>